<organism evidence="1 2">
    <name type="scientific">Paramagnetospirillum caucaseum</name>
    <dbReference type="NCBI Taxonomy" id="1244869"/>
    <lineage>
        <taxon>Bacteria</taxon>
        <taxon>Pseudomonadati</taxon>
        <taxon>Pseudomonadota</taxon>
        <taxon>Alphaproteobacteria</taxon>
        <taxon>Rhodospirillales</taxon>
        <taxon>Magnetospirillaceae</taxon>
        <taxon>Paramagnetospirillum</taxon>
    </lineage>
</organism>
<keyword evidence="2" id="KW-1185">Reference proteome</keyword>
<dbReference type="OrthoDB" id="7348735at2"/>
<protein>
    <submittedName>
        <fullName evidence="1">Uncharacterized protein</fullName>
    </submittedName>
</protein>
<proteinExistence type="predicted"/>
<evidence type="ECO:0000313" key="2">
    <source>
        <dbReference type="Proteomes" id="UP000011744"/>
    </source>
</evidence>
<dbReference type="AlphaFoldDB" id="M3A502"/>
<dbReference type="PATRIC" id="fig|1244869.3.peg.4482"/>
<accession>M3A502</accession>
<reference evidence="1 2" key="1">
    <citation type="journal article" date="2014" name="Genome Announc.">
        <title>Draft Genome Sequence of Magnetospirillum sp. Strain SO-1, a Freshwater Magnetotactic Bacterium Isolated from the Ol'khovka River, Russia.</title>
        <authorList>
            <person name="Grouzdev D.S."/>
            <person name="Dziuba M.V."/>
            <person name="Sukhacheva M.S."/>
            <person name="Mardanov A.V."/>
            <person name="Beletskiy A.V."/>
            <person name="Kuznetsov B.B."/>
            <person name="Skryabin K.G."/>
        </authorList>
    </citation>
    <scope>NUCLEOTIDE SEQUENCE [LARGE SCALE GENOMIC DNA]</scope>
    <source>
        <strain evidence="1 2">SO-1</strain>
    </source>
</reference>
<evidence type="ECO:0000313" key="1">
    <source>
        <dbReference type="EMBL" id="EME67534.1"/>
    </source>
</evidence>
<comment type="caution">
    <text evidence="1">The sequence shown here is derived from an EMBL/GenBank/DDBJ whole genome shotgun (WGS) entry which is preliminary data.</text>
</comment>
<name>M3A502_9PROT</name>
<sequence>MEAIMLQLKFSNEKKVLVSEARKKSPRQVVLDGIHNQVELLKNPGFTVERVRYRKETEDGNTRQCINRQPQPWFWKSAKDGNLLLEIRYGRTVVELQGQGMANTVIAGKTNADAIKVLEQIATAVKAGELDEPLEAARIKAKHRRGKVE</sequence>
<dbReference type="EMBL" id="AONQ01000156">
    <property type="protein sequence ID" value="EME67534.1"/>
    <property type="molecule type" value="Genomic_DNA"/>
</dbReference>
<gene>
    <name evidence="1" type="ORF">H261_23025</name>
</gene>
<dbReference type="Proteomes" id="UP000011744">
    <property type="component" value="Unassembled WGS sequence"/>
</dbReference>